<dbReference type="GO" id="GO:0005524">
    <property type="term" value="F:ATP binding"/>
    <property type="evidence" value="ECO:0007669"/>
    <property type="project" value="UniProtKB-KW"/>
</dbReference>
<keyword evidence="22" id="KW-1185">Reference proteome</keyword>
<dbReference type="SUPFAM" id="SSF56801">
    <property type="entry name" value="Acetyl-CoA synthetase-like"/>
    <property type="match status" value="1"/>
</dbReference>
<evidence type="ECO:0000256" key="9">
    <source>
        <dbReference type="ARBA" id="ARBA00022989"/>
    </source>
</evidence>
<keyword evidence="8" id="KW-0067">ATP-binding</keyword>
<evidence type="ECO:0000256" key="14">
    <source>
        <dbReference type="ARBA" id="ARBA00041297"/>
    </source>
</evidence>
<evidence type="ECO:0000256" key="15">
    <source>
        <dbReference type="ARBA" id="ARBA00046271"/>
    </source>
</evidence>
<comment type="function">
    <text evidence="17">Acyl-CoA synthetase required for both the import of long chain fatty acids (LCFAs) (C14-C18) and the activation very long chain fatty acids (VLCFAs) (C20-C26) by esterification of the fatty acids into metabolically active CoA-thioesters for subsequent degradation or incorporation into phospholipids. The transport and fatty acyl-CoA synthetase activities are genetically separable and are thus independent activities. Esterifies VLCFAs in the peroxisome matrix. The VLCFAs are actively transported into peroxisomes by a PXA1-PXA2 heterodimeric transporter in the peroxisomal membrane.</text>
</comment>
<evidence type="ECO:0000256" key="7">
    <source>
        <dbReference type="ARBA" id="ARBA00022741"/>
    </source>
</evidence>
<evidence type="ECO:0000256" key="11">
    <source>
        <dbReference type="ARBA" id="ARBA00023136"/>
    </source>
</evidence>
<evidence type="ECO:0000256" key="2">
    <source>
        <dbReference type="ARBA" id="ARBA00006432"/>
    </source>
</evidence>
<gene>
    <name evidence="21" type="ORF">RDWZM_001882</name>
</gene>
<comment type="caution">
    <text evidence="21">The sequence shown here is derived from an EMBL/GenBank/DDBJ whole genome shotgun (WGS) entry which is preliminary data.</text>
</comment>
<keyword evidence="11" id="KW-0472">Membrane</keyword>
<dbReference type="InterPro" id="IPR020845">
    <property type="entry name" value="AMP-binding_CS"/>
</dbReference>
<keyword evidence="3" id="KW-0813">Transport</keyword>
<keyword evidence="9" id="KW-1133">Transmembrane helix</keyword>
<dbReference type="AlphaFoldDB" id="A0A9Q0MFE4"/>
<dbReference type="GO" id="GO:0005778">
    <property type="term" value="C:peroxisomal membrane"/>
    <property type="evidence" value="ECO:0007669"/>
    <property type="project" value="UniProtKB-SubCell"/>
</dbReference>
<dbReference type="InterPro" id="IPR045851">
    <property type="entry name" value="AMP-bd_C_sf"/>
</dbReference>
<evidence type="ECO:0000256" key="13">
    <source>
        <dbReference type="ARBA" id="ARBA00036527"/>
    </source>
</evidence>
<keyword evidence="4" id="KW-1003">Cell membrane</keyword>
<accession>A0A9Q0MFE4</accession>
<evidence type="ECO:0000256" key="5">
    <source>
        <dbReference type="ARBA" id="ARBA00022598"/>
    </source>
</evidence>
<evidence type="ECO:0000256" key="3">
    <source>
        <dbReference type="ARBA" id="ARBA00022448"/>
    </source>
</evidence>
<dbReference type="EMBL" id="JAPWDV010000001">
    <property type="protein sequence ID" value="KAJ6223337.1"/>
    <property type="molecule type" value="Genomic_DNA"/>
</dbReference>
<dbReference type="GO" id="GO:0044539">
    <property type="term" value="P:long-chain fatty acid import into cell"/>
    <property type="evidence" value="ECO:0007669"/>
    <property type="project" value="TreeGrafter"/>
</dbReference>
<dbReference type="PANTHER" id="PTHR43107">
    <property type="entry name" value="LONG-CHAIN FATTY ACID TRANSPORT PROTEIN"/>
    <property type="match status" value="1"/>
</dbReference>
<feature type="domain" description="AMP-dependent synthetase/ligase" evidence="20">
    <location>
        <begin position="8"/>
        <end position="374"/>
    </location>
</feature>
<keyword evidence="12" id="KW-0576">Peroxisome</keyword>
<dbReference type="GO" id="GO:0004467">
    <property type="term" value="F:long-chain fatty acid-CoA ligase activity"/>
    <property type="evidence" value="ECO:0007669"/>
    <property type="project" value="TreeGrafter"/>
</dbReference>
<comment type="catalytic activity">
    <reaction evidence="13">
        <text>a very long-chain fatty acid + ATP + CoA = a very long-chain fatty acyl-CoA + AMP + diphosphate</text>
        <dbReference type="Rhea" id="RHEA:54536"/>
        <dbReference type="ChEBI" id="CHEBI:30616"/>
        <dbReference type="ChEBI" id="CHEBI:33019"/>
        <dbReference type="ChEBI" id="CHEBI:57287"/>
        <dbReference type="ChEBI" id="CHEBI:58950"/>
        <dbReference type="ChEBI" id="CHEBI:138261"/>
        <dbReference type="ChEBI" id="CHEBI:456215"/>
    </reaction>
    <physiologicalReaction direction="left-to-right" evidence="13">
        <dbReference type="Rhea" id="RHEA:54537"/>
    </physiologicalReaction>
</comment>
<evidence type="ECO:0000256" key="4">
    <source>
        <dbReference type="ARBA" id="ARBA00022475"/>
    </source>
</evidence>
<evidence type="ECO:0000256" key="16">
    <source>
        <dbReference type="ARBA" id="ARBA00048666"/>
    </source>
</evidence>
<name>A0A9Q0MFE4_BLOTA</name>
<organism evidence="21 22">
    <name type="scientific">Blomia tropicalis</name>
    <name type="common">Mite</name>
    <dbReference type="NCBI Taxonomy" id="40697"/>
    <lineage>
        <taxon>Eukaryota</taxon>
        <taxon>Metazoa</taxon>
        <taxon>Ecdysozoa</taxon>
        <taxon>Arthropoda</taxon>
        <taxon>Chelicerata</taxon>
        <taxon>Arachnida</taxon>
        <taxon>Acari</taxon>
        <taxon>Acariformes</taxon>
        <taxon>Sarcoptiformes</taxon>
        <taxon>Astigmata</taxon>
        <taxon>Glycyphagoidea</taxon>
        <taxon>Echimyopodidae</taxon>
        <taxon>Blomia</taxon>
    </lineage>
</organism>
<comment type="similarity">
    <text evidence="2">Belongs to the ATP-dependent AMP-binding enzyme family.</text>
</comment>
<dbReference type="Gene3D" id="3.30.300.30">
    <property type="match status" value="1"/>
</dbReference>
<comment type="catalytic activity">
    <reaction evidence="16">
        <text>tetracosanoate + ATP + CoA = tetracosanoyl-CoA + AMP + diphosphate</text>
        <dbReference type="Rhea" id="RHEA:33639"/>
        <dbReference type="ChEBI" id="CHEBI:30616"/>
        <dbReference type="ChEBI" id="CHEBI:31014"/>
        <dbReference type="ChEBI" id="CHEBI:33019"/>
        <dbReference type="ChEBI" id="CHEBI:57287"/>
        <dbReference type="ChEBI" id="CHEBI:65052"/>
        <dbReference type="ChEBI" id="CHEBI:456215"/>
    </reaction>
    <physiologicalReaction direction="left-to-right" evidence="16">
        <dbReference type="Rhea" id="RHEA:33640"/>
    </physiologicalReaction>
</comment>
<keyword evidence="6" id="KW-0812">Transmembrane</keyword>
<keyword evidence="7" id="KW-0547">Nucleotide-binding</keyword>
<evidence type="ECO:0000256" key="1">
    <source>
        <dbReference type="ARBA" id="ARBA00004651"/>
    </source>
</evidence>
<evidence type="ECO:0000256" key="6">
    <source>
        <dbReference type="ARBA" id="ARBA00022692"/>
    </source>
</evidence>
<dbReference type="FunFam" id="3.40.50.12780:FF:000019">
    <property type="entry name" value="Long-chain fatty acid transporter"/>
    <property type="match status" value="1"/>
</dbReference>
<protein>
    <recommendedName>
        <fullName evidence="18">Very long-chain fatty acid transport protein</fullName>
    </recommendedName>
    <alternativeName>
        <fullName evidence="14">Long-chain-fatty-acid--CoA ligase</fullName>
    </alternativeName>
    <alternativeName>
        <fullName evidence="19">Very-long-chain acyl-CoA synthetase</fullName>
    </alternativeName>
</protein>
<dbReference type="PANTHER" id="PTHR43107:SF15">
    <property type="entry name" value="FATTY ACID TRANSPORT PROTEIN 3, ISOFORM A"/>
    <property type="match status" value="1"/>
</dbReference>
<dbReference type="GO" id="GO:0005324">
    <property type="term" value="F:long-chain fatty acid transmembrane transporter activity"/>
    <property type="evidence" value="ECO:0007669"/>
    <property type="project" value="TreeGrafter"/>
</dbReference>
<evidence type="ECO:0000256" key="8">
    <source>
        <dbReference type="ARBA" id="ARBA00022840"/>
    </source>
</evidence>
<dbReference type="Gene3D" id="3.40.50.12780">
    <property type="entry name" value="N-terminal domain of ligase-like"/>
    <property type="match status" value="1"/>
</dbReference>
<evidence type="ECO:0000313" key="21">
    <source>
        <dbReference type="EMBL" id="KAJ6223337.1"/>
    </source>
</evidence>
<evidence type="ECO:0000259" key="20">
    <source>
        <dbReference type="Pfam" id="PF00501"/>
    </source>
</evidence>
<evidence type="ECO:0000256" key="18">
    <source>
        <dbReference type="ARBA" id="ARBA00068795"/>
    </source>
</evidence>
<dbReference type="GO" id="GO:0005886">
    <property type="term" value="C:plasma membrane"/>
    <property type="evidence" value="ECO:0007669"/>
    <property type="project" value="UniProtKB-SubCell"/>
</dbReference>
<evidence type="ECO:0000256" key="19">
    <source>
        <dbReference type="ARBA" id="ARBA00078285"/>
    </source>
</evidence>
<dbReference type="Pfam" id="PF00501">
    <property type="entry name" value="AMP-binding"/>
    <property type="match status" value="1"/>
</dbReference>
<proteinExistence type="inferred from homology"/>
<reference evidence="21" key="1">
    <citation type="submission" date="2022-12" db="EMBL/GenBank/DDBJ databases">
        <title>Genome assemblies of Blomia tropicalis.</title>
        <authorList>
            <person name="Cui Y."/>
        </authorList>
    </citation>
    <scope>NUCLEOTIDE SEQUENCE</scope>
    <source>
        <tissue evidence="21">Adult mites</tissue>
    </source>
</reference>
<evidence type="ECO:0000256" key="17">
    <source>
        <dbReference type="ARBA" id="ARBA00060276"/>
    </source>
</evidence>
<keyword evidence="5" id="KW-0436">Ligase</keyword>
<evidence type="ECO:0000256" key="12">
    <source>
        <dbReference type="ARBA" id="ARBA00023140"/>
    </source>
</evidence>
<dbReference type="InterPro" id="IPR042099">
    <property type="entry name" value="ANL_N_sf"/>
</dbReference>
<dbReference type="PROSITE" id="PS00455">
    <property type="entry name" value="AMP_BINDING"/>
    <property type="match status" value="1"/>
</dbReference>
<dbReference type="OMA" id="WRFIRIF"/>
<keyword evidence="10" id="KW-0445">Lipid transport</keyword>
<evidence type="ECO:0000256" key="10">
    <source>
        <dbReference type="ARBA" id="ARBA00023055"/>
    </source>
</evidence>
<sequence length="586" mass="66230">MNVPKVFQQLVTQHPKKVLFYYGNEEWTFQQVDQFSNKIANYFIAQGYNHGDEIALFMDNRPEYVAIWLGLAKAGIVAALVNTNQRQSTLIHSLSVVNCKALIFGSELMKTVNDVYLTLSKSIAHMEYFCYDTADRDDNYVHVDGIDTSSRDGFEYKSLNNLIGSISDESPEERINLADFTDRLLYIYTSGTEGLPKAAIIKHSRFIWMGAAVKYMIRIYNDDILYTSLPLYHLAGGTVGVCQSLIFGNTMAIRNKFSASNFWKDCVKYKCTVGQYIGEICRYLLTQPESPYDKMHSVRLMFGNGLRGSIWNEFVTRFNIGQIGELYGSTEGNANIINVDNKEGSCGFISQIAPFLYPATLIKVDENTGEAIRDKNGICVKVQAGETGEFVGKIIENDPTRAFDGYADKAANKKKIIYDVFRKGDCAFLSGDLLTMDQFGYLYFKDRCGDTYRWKGENVSTMEVEAIISNSLHLTDCIVYGVDVPGCEGKAGMAAILDKNRSFNLDELLSTLRSCLPVFMIPVFIRLVDFLEVTSTHKLPKISFRKDGFNPSRIKDPLFMFDSKRFCYVKIDQDLYTDILKGVVKL</sequence>
<dbReference type="Proteomes" id="UP001142055">
    <property type="component" value="Chromosome 1"/>
</dbReference>
<dbReference type="InterPro" id="IPR000873">
    <property type="entry name" value="AMP-dep_synth/lig_dom"/>
</dbReference>
<evidence type="ECO:0000313" key="22">
    <source>
        <dbReference type="Proteomes" id="UP001142055"/>
    </source>
</evidence>
<dbReference type="GO" id="GO:0005789">
    <property type="term" value="C:endoplasmic reticulum membrane"/>
    <property type="evidence" value="ECO:0007669"/>
    <property type="project" value="TreeGrafter"/>
</dbReference>
<dbReference type="NCBIfam" id="NF006134">
    <property type="entry name" value="PRK08279.1"/>
    <property type="match status" value="1"/>
</dbReference>
<comment type="subcellular location">
    <subcellularLocation>
        <location evidence="1">Cell membrane</location>
        <topology evidence="1">Multi-pass membrane protein</topology>
    </subcellularLocation>
    <subcellularLocation>
        <location evidence="15">Peroxisome membrane</location>
    </subcellularLocation>
</comment>